<accession>A0A381S3U9</accession>
<protein>
    <recommendedName>
        <fullName evidence="2">Outer membrane protein beta-barrel domain-containing protein</fullName>
    </recommendedName>
</protein>
<proteinExistence type="predicted"/>
<name>A0A381S3U9_9ZZZZ</name>
<reference evidence="1" key="1">
    <citation type="submission" date="2018-05" db="EMBL/GenBank/DDBJ databases">
        <authorList>
            <person name="Lanie J.A."/>
            <person name="Ng W.-L."/>
            <person name="Kazmierczak K.M."/>
            <person name="Andrzejewski T.M."/>
            <person name="Davidsen T.M."/>
            <person name="Wayne K.J."/>
            <person name="Tettelin H."/>
            <person name="Glass J.I."/>
            <person name="Rusch D."/>
            <person name="Podicherti R."/>
            <person name="Tsui H.-C.T."/>
            <person name="Winkler M.E."/>
        </authorList>
    </citation>
    <scope>NUCLEOTIDE SEQUENCE</scope>
</reference>
<organism evidence="1">
    <name type="scientific">marine metagenome</name>
    <dbReference type="NCBI Taxonomy" id="408172"/>
    <lineage>
        <taxon>unclassified sequences</taxon>
        <taxon>metagenomes</taxon>
        <taxon>ecological metagenomes</taxon>
    </lineage>
</organism>
<dbReference type="InterPro" id="IPR046111">
    <property type="entry name" value="DUF6048"/>
</dbReference>
<dbReference type="EMBL" id="UINC01002561">
    <property type="protein sequence ID" value="SUZ97991.1"/>
    <property type="molecule type" value="Genomic_DNA"/>
</dbReference>
<dbReference type="AlphaFoldDB" id="A0A381S3U9"/>
<evidence type="ECO:0000313" key="1">
    <source>
        <dbReference type="EMBL" id="SUZ97991.1"/>
    </source>
</evidence>
<dbReference type="Pfam" id="PF19515">
    <property type="entry name" value="DUF6048"/>
    <property type="match status" value="1"/>
</dbReference>
<sequence>MLTESNYKGLVLTGDYRILDRLFIAAEFGSEEKKTVNEVLDFDTDGSFIKLGVNYNVYNNRKGLDNEIYVGFRYGIAKFNQKLNSYTIHDLDHYWDQNNVNSITDYNNLTASWFELVLGFNAEILKNTYMGLSLRLNRLLNQKKPENFSNLYIPGFNKVLEENNFGVGITYSIFYQIPIFKKNKKN</sequence>
<gene>
    <name evidence="1" type="ORF">METZ01_LOCUS50845</name>
</gene>
<evidence type="ECO:0008006" key="2">
    <source>
        <dbReference type="Google" id="ProtNLM"/>
    </source>
</evidence>